<dbReference type="PANTHER" id="PTHR15710:SF241">
    <property type="entry name" value="RING-TYPE DOMAIN-CONTAINING PROTEIN"/>
    <property type="match status" value="1"/>
</dbReference>
<dbReference type="AlphaFoldDB" id="A0A4T0C296"/>
<proteinExistence type="predicted"/>
<sequence length="223" mass="24923">MYFDIALTPSDFVSNQPPSEYCAIMSGYEGPVEHNIKEEKKNEAPPRRPDLSTFFTTLDLVDTSGDRHPQNAHSLPLPGDVSAAFRNLANAFSMMQGGGHGESQDGTDQLLGRMIEQLMQESENPPREVKGVSDDFLAQLDRVPKTSLKDKDCPICGNPFLDDSHPLVVQLPCHKDHLFDLECITPWLKLNPTCPLDRKELVKKRAPTPPPDEEDGEYDDMYA</sequence>
<dbReference type="GO" id="GO:0061630">
    <property type="term" value="F:ubiquitin protein ligase activity"/>
    <property type="evidence" value="ECO:0007669"/>
    <property type="project" value="TreeGrafter"/>
</dbReference>
<evidence type="ECO:0000256" key="5">
    <source>
        <dbReference type="SAM" id="MobiDB-lite"/>
    </source>
</evidence>
<comment type="caution">
    <text evidence="7">The sequence shown here is derived from an EMBL/GenBank/DDBJ whole genome shotgun (WGS) entry which is preliminary data.</text>
</comment>
<feature type="domain" description="RING-type" evidence="6">
    <location>
        <begin position="153"/>
        <end position="198"/>
    </location>
</feature>
<evidence type="ECO:0000259" key="6">
    <source>
        <dbReference type="PROSITE" id="PS50089"/>
    </source>
</evidence>
<dbReference type="InterPro" id="IPR001841">
    <property type="entry name" value="Znf_RING"/>
</dbReference>
<dbReference type="PROSITE" id="PS50089">
    <property type="entry name" value="ZF_RING_2"/>
    <property type="match status" value="1"/>
</dbReference>
<name>A0A4T0C296_AURPU</name>
<evidence type="ECO:0000256" key="4">
    <source>
        <dbReference type="PROSITE-ProRule" id="PRU00175"/>
    </source>
</evidence>
<dbReference type="GO" id="GO:0016567">
    <property type="term" value="P:protein ubiquitination"/>
    <property type="evidence" value="ECO:0007669"/>
    <property type="project" value="TreeGrafter"/>
</dbReference>
<evidence type="ECO:0000313" key="8">
    <source>
        <dbReference type="Proteomes" id="UP000308724"/>
    </source>
</evidence>
<dbReference type="InterPro" id="IPR013083">
    <property type="entry name" value="Znf_RING/FYVE/PHD"/>
</dbReference>
<accession>A0A4T0C296</accession>
<dbReference type="Gene3D" id="3.30.40.10">
    <property type="entry name" value="Zinc/RING finger domain, C3HC4 (zinc finger)"/>
    <property type="match status" value="1"/>
</dbReference>
<evidence type="ECO:0000313" key="7">
    <source>
        <dbReference type="EMBL" id="TIA41273.1"/>
    </source>
</evidence>
<protein>
    <recommendedName>
        <fullName evidence="6">RING-type domain-containing protein</fullName>
    </recommendedName>
</protein>
<feature type="compositionally biased region" description="Acidic residues" evidence="5">
    <location>
        <begin position="211"/>
        <end position="223"/>
    </location>
</feature>
<keyword evidence="2 4" id="KW-0863">Zinc-finger</keyword>
<dbReference type="EMBL" id="QZBZ01000022">
    <property type="protein sequence ID" value="TIA41273.1"/>
    <property type="molecule type" value="Genomic_DNA"/>
</dbReference>
<dbReference type="GO" id="GO:0008270">
    <property type="term" value="F:zinc ion binding"/>
    <property type="evidence" value="ECO:0007669"/>
    <property type="project" value="UniProtKB-KW"/>
</dbReference>
<reference evidence="7 8" key="1">
    <citation type="submission" date="2018-10" db="EMBL/GenBank/DDBJ databases">
        <title>Fifty Aureobasidium pullulans genomes reveal a recombining polyextremotolerant generalist.</title>
        <authorList>
            <person name="Gostincar C."/>
            <person name="Turk M."/>
            <person name="Zajc J."/>
            <person name="Gunde-Cimerman N."/>
        </authorList>
    </citation>
    <scope>NUCLEOTIDE SEQUENCE [LARGE SCALE GENOMIC DNA]</scope>
    <source>
        <strain evidence="7 8">EXF-1645</strain>
    </source>
</reference>
<dbReference type="PANTHER" id="PTHR15710">
    <property type="entry name" value="E3 UBIQUITIN-PROTEIN LIGASE PRAJA"/>
    <property type="match status" value="1"/>
</dbReference>
<keyword evidence="1" id="KW-0479">Metal-binding</keyword>
<evidence type="ECO:0000256" key="3">
    <source>
        <dbReference type="ARBA" id="ARBA00022833"/>
    </source>
</evidence>
<dbReference type="Pfam" id="PF13639">
    <property type="entry name" value="zf-RING_2"/>
    <property type="match status" value="1"/>
</dbReference>
<evidence type="ECO:0000256" key="1">
    <source>
        <dbReference type="ARBA" id="ARBA00022723"/>
    </source>
</evidence>
<dbReference type="SUPFAM" id="SSF57850">
    <property type="entry name" value="RING/U-box"/>
    <property type="match status" value="1"/>
</dbReference>
<gene>
    <name evidence="7" type="ORF">D6C78_01923</name>
</gene>
<keyword evidence="3" id="KW-0862">Zinc</keyword>
<organism evidence="7 8">
    <name type="scientific">Aureobasidium pullulans</name>
    <name type="common">Black yeast</name>
    <name type="synonym">Pullularia pullulans</name>
    <dbReference type="NCBI Taxonomy" id="5580"/>
    <lineage>
        <taxon>Eukaryota</taxon>
        <taxon>Fungi</taxon>
        <taxon>Dikarya</taxon>
        <taxon>Ascomycota</taxon>
        <taxon>Pezizomycotina</taxon>
        <taxon>Dothideomycetes</taxon>
        <taxon>Dothideomycetidae</taxon>
        <taxon>Dothideales</taxon>
        <taxon>Saccotheciaceae</taxon>
        <taxon>Aureobasidium</taxon>
    </lineage>
</organism>
<feature type="region of interest" description="Disordered" evidence="5">
    <location>
        <begin position="201"/>
        <end position="223"/>
    </location>
</feature>
<evidence type="ECO:0000256" key="2">
    <source>
        <dbReference type="ARBA" id="ARBA00022771"/>
    </source>
</evidence>
<dbReference type="GO" id="GO:0005737">
    <property type="term" value="C:cytoplasm"/>
    <property type="evidence" value="ECO:0007669"/>
    <property type="project" value="TreeGrafter"/>
</dbReference>
<dbReference type="Proteomes" id="UP000308724">
    <property type="component" value="Unassembled WGS sequence"/>
</dbReference>